<reference evidence="1 2" key="1">
    <citation type="journal article" date="2014" name="Int. J. Syst. Evol. Microbiol.">
        <title>Complete genome sequence of Corynebacterium casei LMG S-19264T (=DSM 44701T), isolated from a smear-ripened cheese.</title>
        <authorList>
            <consortium name="US DOE Joint Genome Institute (JGI-PGF)"/>
            <person name="Walter F."/>
            <person name="Albersmeier A."/>
            <person name="Kalinowski J."/>
            <person name="Ruckert C."/>
        </authorList>
    </citation>
    <scope>NUCLEOTIDE SEQUENCE [LARGE SCALE GENOMIC DNA]</scope>
    <source>
        <strain evidence="1 2">CGMCC 1.9161</strain>
    </source>
</reference>
<evidence type="ECO:0000313" key="2">
    <source>
        <dbReference type="Proteomes" id="UP000600449"/>
    </source>
</evidence>
<evidence type="ECO:0008006" key="3">
    <source>
        <dbReference type="Google" id="ProtNLM"/>
    </source>
</evidence>
<evidence type="ECO:0000313" key="1">
    <source>
        <dbReference type="EMBL" id="GGK30187.1"/>
    </source>
</evidence>
<accession>A0A917Q6K4</accession>
<protein>
    <recommendedName>
        <fullName evidence="3">Alpha/beta hydrolase family protein</fullName>
    </recommendedName>
</protein>
<keyword evidence="2" id="KW-1185">Reference proteome</keyword>
<dbReference type="AlphaFoldDB" id="A0A917Q6K4"/>
<proteinExistence type="predicted"/>
<name>A0A917Q6K4_9HYPH</name>
<dbReference type="Proteomes" id="UP000600449">
    <property type="component" value="Unassembled WGS sequence"/>
</dbReference>
<organism evidence="1 2">
    <name type="scientific">Salinarimonas ramus</name>
    <dbReference type="NCBI Taxonomy" id="690164"/>
    <lineage>
        <taxon>Bacteria</taxon>
        <taxon>Pseudomonadati</taxon>
        <taxon>Pseudomonadota</taxon>
        <taxon>Alphaproteobacteria</taxon>
        <taxon>Hyphomicrobiales</taxon>
        <taxon>Salinarimonadaceae</taxon>
        <taxon>Salinarimonas</taxon>
    </lineage>
</organism>
<sequence>MADHFREIGIAPFVQETDVAPPPPERLVVVLHGMRDDGFWRHTFQAEADRFVSGRVAIEAVNFGRLDTWAFLTGSKARLIEEFVLGRIATIVARHPDARLFFFAHSYGTSVLARLVPRIERRITGVFLAGAICHPIDAGLFDSVETFVVNECGVHDVWPLVAATVKPSVYGPVGTCGFNGAPIVDRFFRYDHSGALTQEHFRHWVLPAIVTERLRRSKPIDPGWRKHVPVYARRCLVIAVAALILVVALQLG</sequence>
<dbReference type="Gene3D" id="3.40.50.1820">
    <property type="entry name" value="alpha/beta hydrolase"/>
    <property type="match status" value="1"/>
</dbReference>
<dbReference type="EMBL" id="BMMF01000004">
    <property type="protein sequence ID" value="GGK30187.1"/>
    <property type="molecule type" value="Genomic_DNA"/>
</dbReference>
<gene>
    <name evidence="1" type="ORF">GCM10011322_15890</name>
</gene>
<dbReference type="RefSeq" id="WP_188911435.1">
    <property type="nucleotide sequence ID" value="NZ_BMMF01000004.1"/>
</dbReference>
<dbReference type="SUPFAM" id="SSF53474">
    <property type="entry name" value="alpha/beta-Hydrolases"/>
    <property type="match status" value="1"/>
</dbReference>
<dbReference type="InterPro" id="IPR029058">
    <property type="entry name" value="AB_hydrolase_fold"/>
</dbReference>
<comment type="caution">
    <text evidence="1">The sequence shown here is derived from an EMBL/GenBank/DDBJ whole genome shotgun (WGS) entry which is preliminary data.</text>
</comment>